<dbReference type="PANTHER" id="PTHR28020:SF1">
    <property type="entry name" value="YAP1-BINDING PROTEIN 1-RELATED"/>
    <property type="match status" value="1"/>
</dbReference>
<protein>
    <submittedName>
        <fullName evidence="1">DUF1760-domain-containing protein</fullName>
    </submittedName>
</protein>
<dbReference type="GO" id="GO:0034599">
    <property type="term" value="P:cellular response to oxidative stress"/>
    <property type="evidence" value="ECO:0007669"/>
    <property type="project" value="InterPro"/>
</dbReference>
<proteinExistence type="predicted"/>
<dbReference type="Proteomes" id="UP000298493">
    <property type="component" value="Unassembled WGS sequence"/>
</dbReference>
<evidence type="ECO:0000313" key="2">
    <source>
        <dbReference type="Proteomes" id="UP000298493"/>
    </source>
</evidence>
<dbReference type="EMBL" id="SNSC02000014">
    <property type="protein sequence ID" value="TID18379.1"/>
    <property type="molecule type" value="Genomic_DNA"/>
</dbReference>
<accession>A0A4Z1NTY4</accession>
<keyword evidence="2" id="KW-1185">Reference proteome</keyword>
<comment type="caution">
    <text evidence="1">The sequence shown here is derived from an EMBL/GenBank/DDBJ whole genome shotgun (WGS) entry which is preliminary data.</text>
</comment>
<name>A0A4Z1NTY4_9PEZI</name>
<reference evidence="1 2" key="1">
    <citation type="submission" date="2019-04" db="EMBL/GenBank/DDBJ databases">
        <title>High contiguity whole genome sequence and gene annotation resource for two Venturia nashicola isolates.</title>
        <authorList>
            <person name="Prokchorchik M."/>
            <person name="Won K."/>
            <person name="Lee Y."/>
            <person name="Choi E.D."/>
            <person name="Segonzac C."/>
            <person name="Sohn K.H."/>
        </authorList>
    </citation>
    <scope>NUCLEOTIDE SEQUENCE [LARGE SCALE GENOMIC DNA]</scope>
    <source>
        <strain evidence="1 2">PRI2</strain>
    </source>
</reference>
<dbReference type="InterPro" id="IPR013877">
    <property type="entry name" value="YAP-bd/ALF4/Glomulin"/>
</dbReference>
<dbReference type="InterPro" id="IPR040347">
    <property type="entry name" value="YBP1/2"/>
</dbReference>
<sequence length="665" mass="73343">MTTEDENPWIALKPPVSDAMTYLTFVEHNLTTETLPQLLQVLQDQELNQSIGWDLVQPLVSLVPESEKCLLAIARLGNPREVVLKVSESLTLLELDELSDNDESDDEEVIKNDLRTLDLGGSSKAGAVQGLGLTAEPESSEADLPLPVLQFRVMLSMLSILHPRIKTKFPSRFLSTTLQAVLAAYGKARRNQDDLTYDVVKFVNTLTGTKRPHLPPRKSSTNILQANLHGAVADPEGQAENPSEEEKDMQKRLLQSFLTHILEDYMLSLPSVEDVPGMAWSSRFQEKLNPQRTVLGKESYVSRFEKDDRLKSRLATVGSISALSKDLDLDSHDIFATIMDPSPELTGLESNEDDPPMSPKDIPLSKSGALFLLAARKAVETLYDKASDTPPMSIFPEHATVLQNFIGNAAQNTSGLEPEALIDTVLFLGLIALENNDVGEPQSDDDFNHYLQNASLLSANTPSPSLRYHAHFITSTVLRSHPHDLVRLSFIKDTLEHCPYENLKASAVGWVKGETIEANPPNPAPSESDDGTSIFATPIALQTLAPFLFPDLSDSRLIQPALGEGYAQFKADLSFYLASLNFLWLLLVAEHLHDPLDIQSLYKNGGIEGHFLGPVRQAVGNYSQGLKDGGELWDGEQDVSGEADLRIVNDVLARIDDMVKKLKWS</sequence>
<dbReference type="AlphaFoldDB" id="A0A4Z1NTY4"/>
<evidence type="ECO:0000313" key="1">
    <source>
        <dbReference type="EMBL" id="TID18379.1"/>
    </source>
</evidence>
<gene>
    <name evidence="1" type="ORF">E6O75_ATG06455</name>
</gene>
<dbReference type="PANTHER" id="PTHR28020">
    <property type="entry name" value="YAP1-BINDING PROTEIN 1-RELATED"/>
    <property type="match status" value="1"/>
</dbReference>
<dbReference type="Pfam" id="PF08568">
    <property type="entry name" value="Kinetochor_Ybp2"/>
    <property type="match status" value="1"/>
</dbReference>
<dbReference type="STRING" id="86259.A0A4Z1NTY4"/>
<dbReference type="GO" id="GO:0005737">
    <property type="term" value="C:cytoplasm"/>
    <property type="evidence" value="ECO:0007669"/>
    <property type="project" value="TreeGrafter"/>
</dbReference>
<organism evidence="1 2">
    <name type="scientific">Venturia nashicola</name>
    <dbReference type="NCBI Taxonomy" id="86259"/>
    <lineage>
        <taxon>Eukaryota</taxon>
        <taxon>Fungi</taxon>
        <taxon>Dikarya</taxon>
        <taxon>Ascomycota</taxon>
        <taxon>Pezizomycotina</taxon>
        <taxon>Dothideomycetes</taxon>
        <taxon>Pleosporomycetidae</taxon>
        <taxon>Venturiales</taxon>
        <taxon>Venturiaceae</taxon>
        <taxon>Venturia</taxon>
    </lineage>
</organism>